<gene>
    <name evidence="1" type="ORF">SAMN02745123_02324</name>
</gene>
<dbReference type="Proteomes" id="UP000183997">
    <property type="component" value="Unassembled WGS sequence"/>
</dbReference>
<organism evidence="1 2">
    <name type="scientific">Desulforamulus aeronauticus DSM 10349</name>
    <dbReference type="NCBI Taxonomy" id="1121421"/>
    <lineage>
        <taxon>Bacteria</taxon>
        <taxon>Bacillati</taxon>
        <taxon>Bacillota</taxon>
        <taxon>Clostridia</taxon>
        <taxon>Eubacteriales</taxon>
        <taxon>Peptococcaceae</taxon>
        <taxon>Desulforamulus</taxon>
    </lineage>
</organism>
<name>A0A1M6TJM6_9FIRM</name>
<accession>A0A1M6TJM6</accession>
<evidence type="ECO:0000313" key="1">
    <source>
        <dbReference type="EMBL" id="SHK56968.1"/>
    </source>
</evidence>
<dbReference type="STRING" id="1121421.SAMN02745123_02324"/>
<dbReference type="RefSeq" id="WP_072914474.1">
    <property type="nucleotide sequence ID" value="NZ_FRAR01000017.1"/>
</dbReference>
<protein>
    <submittedName>
        <fullName evidence="1">Asparaginase</fullName>
    </submittedName>
</protein>
<dbReference type="EMBL" id="FRAR01000017">
    <property type="protein sequence ID" value="SHK56968.1"/>
    <property type="molecule type" value="Genomic_DNA"/>
</dbReference>
<evidence type="ECO:0000313" key="2">
    <source>
        <dbReference type="Proteomes" id="UP000183997"/>
    </source>
</evidence>
<keyword evidence="2" id="KW-1185">Reference proteome</keyword>
<dbReference type="PANTHER" id="PTHR42110">
    <property type="entry name" value="L-ASPARAGINASE, PUTATIVE (AFU_ORTHOLOGUE AFUA_3G11890)-RELATED"/>
    <property type="match status" value="1"/>
</dbReference>
<proteinExistence type="predicted"/>
<reference evidence="2" key="1">
    <citation type="submission" date="2016-11" db="EMBL/GenBank/DDBJ databases">
        <authorList>
            <person name="Varghese N."/>
            <person name="Submissions S."/>
        </authorList>
    </citation>
    <scope>NUCLEOTIDE SEQUENCE [LARGE SCALE GENOMIC DNA]</scope>
    <source>
        <strain evidence="2">DSM 10349</strain>
    </source>
</reference>
<sequence>MSELLINVVRGGQMESQHRGHLVIADRDGTVTFSLGNPDHVTYWRSAAKPFQALPLLERHVIKKYNLSSQEVALFTSSHNGEEQHTEAIHRLLSKLGLSESDLDCGISAPMHLPTAKKILASGNAFTAYHNACSGKHCGMLALALLLEAPLAGYIQQDHPVQQEMLQTICQCTSLSPDKVRLGVDGCGVPVFSLPLRHMAMAYARLSLPQGYFEPHRLEAMNIIRQSMTQYPFYVAGTDRLDTILMEVSQGKLIAKMGSEGIYCIGIVDQGIGLALKIEDGSSRAIDPVVIQVLRQLGYLNEDAFEKLQQLWQPILKNHRGDKIGHLEIGFSSPQPKC</sequence>
<dbReference type="InterPro" id="IPR010349">
    <property type="entry name" value="Asparaginase_II"/>
</dbReference>
<dbReference type="Pfam" id="PF06089">
    <property type="entry name" value="Asparaginase_II"/>
    <property type="match status" value="1"/>
</dbReference>
<dbReference type="AlphaFoldDB" id="A0A1M6TJM6"/>
<dbReference type="PANTHER" id="PTHR42110:SF1">
    <property type="entry name" value="L-ASPARAGINASE, PUTATIVE (AFU_ORTHOLOGUE AFUA_3G11890)-RELATED"/>
    <property type="match status" value="1"/>
</dbReference>
<dbReference type="OrthoDB" id="9770793at2"/>